<evidence type="ECO:0000256" key="1">
    <source>
        <dbReference type="SAM" id="MobiDB-lite"/>
    </source>
</evidence>
<dbReference type="RefSeq" id="YP_010806114.1">
    <property type="nucleotide sequence ID" value="NC_077214.1"/>
</dbReference>
<proteinExistence type="predicted"/>
<organism evidence="2 3">
    <name type="scientific">Poseidoniales virus YSH_150918</name>
    <dbReference type="NCBI Taxonomy" id="3071324"/>
    <lineage>
        <taxon>Viruses</taxon>
        <taxon>Duplodnaviria</taxon>
        <taxon>Heunggongvirae</taxon>
        <taxon>Uroviricota</taxon>
        <taxon>Caudoviricetes</taxon>
        <taxon>Magrovirales</taxon>
        <taxon>Aoguangviridae</taxon>
        <taxon>Aobingvirus</taxon>
        <taxon>Aobingvirus yangshanense</taxon>
    </lineage>
</organism>
<evidence type="ECO:0000313" key="2">
    <source>
        <dbReference type="EMBL" id="UVF62520.1"/>
    </source>
</evidence>
<dbReference type="KEGG" id="vg:80545075"/>
<evidence type="ECO:0000313" key="3">
    <source>
        <dbReference type="Proteomes" id="UP001157002"/>
    </source>
</evidence>
<protein>
    <submittedName>
        <fullName evidence="2">Uncharacterized protein</fullName>
    </submittedName>
</protein>
<dbReference type="EMBL" id="ON649702">
    <property type="protein sequence ID" value="UVF62520.1"/>
    <property type="molecule type" value="Genomic_DNA"/>
</dbReference>
<feature type="region of interest" description="Disordered" evidence="1">
    <location>
        <begin position="118"/>
        <end position="146"/>
    </location>
</feature>
<keyword evidence="3" id="KW-1185">Reference proteome</keyword>
<reference evidence="2 3" key="1">
    <citation type="submission" date="2022-05" db="EMBL/GenBank/DDBJ databases">
        <title>Diverse viruses of marine archaea discovered using metagenomics.</title>
        <authorList>
            <person name="Zhou Y."/>
        </authorList>
    </citation>
    <scope>NUCLEOTIDE SEQUENCE [LARGE SCALE GENOMIC DNA]</scope>
    <source>
        <strain evidence="2">YSH_150918</strain>
    </source>
</reference>
<sequence length="146" mass="16963">MSFVKYIRISQNDKKMAEWSKMIRSKIKNERVLDIFGQTFAEIRTGHDYAKLCFVMYWEIQFDDNLAKLAPAISQATLLTLRDKFLGMGEEYNEEVHASNIMAMNLTRLMSRTMENDTNENNSEIITSNGEEDTNTESSDVQERTE</sequence>
<dbReference type="Proteomes" id="UP001157002">
    <property type="component" value="Segment"/>
</dbReference>
<name>A0A976UAW3_9CAUD</name>
<accession>A0A976UAW3</accession>
<feature type="compositionally biased region" description="Polar residues" evidence="1">
    <location>
        <begin position="119"/>
        <end position="129"/>
    </location>
</feature>
<dbReference type="GeneID" id="80545075"/>